<evidence type="ECO:0000256" key="6">
    <source>
        <dbReference type="ARBA" id="ARBA00023242"/>
    </source>
</evidence>
<feature type="region of interest" description="Disordered" evidence="8">
    <location>
        <begin position="221"/>
        <end position="322"/>
    </location>
</feature>
<name>A0A9P4YPT3_9HYPO</name>
<keyword evidence="7" id="KW-0131">Cell cycle</keyword>
<keyword evidence="6" id="KW-0539">Nucleus</keyword>
<feature type="compositionally biased region" description="Low complexity" evidence="8">
    <location>
        <begin position="117"/>
        <end position="127"/>
    </location>
</feature>
<dbReference type="EMBL" id="JAANYQ010000016">
    <property type="protein sequence ID" value="KAF4120510.1"/>
    <property type="molecule type" value="Genomic_DNA"/>
</dbReference>
<accession>A0A9P4YPT3</accession>
<feature type="compositionally biased region" description="Low complexity" evidence="8">
    <location>
        <begin position="295"/>
        <end position="320"/>
    </location>
</feature>
<keyword evidence="3" id="KW-0132">Cell division</keyword>
<dbReference type="InterPro" id="IPR019440">
    <property type="entry name" value="MAU2"/>
</dbReference>
<dbReference type="GO" id="GO:0007059">
    <property type="term" value="P:chromosome segregation"/>
    <property type="evidence" value="ECO:0007669"/>
    <property type="project" value="UniProtKB-KW"/>
</dbReference>
<feature type="compositionally biased region" description="Pro residues" evidence="8">
    <location>
        <begin position="175"/>
        <end position="186"/>
    </location>
</feature>
<evidence type="ECO:0000256" key="7">
    <source>
        <dbReference type="ARBA" id="ARBA00023306"/>
    </source>
</evidence>
<evidence type="ECO:0000256" key="1">
    <source>
        <dbReference type="ARBA" id="ARBA00004123"/>
    </source>
</evidence>
<evidence type="ECO:0000313" key="10">
    <source>
        <dbReference type="Proteomes" id="UP000749293"/>
    </source>
</evidence>
<sequence>MFTVLITICTQQSMGFDYGASFAQNGGQNQWAATPPSSSPFYDGGFGAVQGQMSHEQFGMPLPPSSSSPMTTPGVVANIWLQQLQQQPQGHYSISQSPQQHGAGYHLPSPQMPPQQQPQAIKQHMPQRSPSVSMPLQHQLQHQQFVGQPQQYGQSHQQQLRQSPVQPACMRHKPVPSPEQPKPIELPQPQEQPQSHFEPVAPAPEQVQFVNLQDIQRMPMPVMPASAPAPVPAPVPAPAPPAMPDTNPPPMSNSVSSSTTTPSLQPAPVIKPSPSSTPHMSTIPSIKSDPSRVQKAQPKSASQSPAVSSSRLPSRSPAVSTKQTPLNTCFMMVTLAEEFIEKARAAVPAVAASLQPGQVDEYQKLIGTGLACLEGALQSQGLPPRQEARVRLRYAAVLQEETENIMEAETTLSKGITLCDKVRLSTLGMTFLRPPPLHCQR</sequence>
<evidence type="ECO:0000256" key="3">
    <source>
        <dbReference type="ARBA" id="ARBA00022618"/>
    </source>
</evidence>
<comment type="subcellular location">
    <subcellularLocation>
        <location evidence="1">Nucleus</location>
    </subcellularLocation>
</comment>
<dbReference type="AlphaFoldDB" id="A0A9P4YPT3"/>
<evidence type="ECO:0000256" key="5">
    <source>
        <dbReference type="ARBA" id="ARBA00022829"/>
    </source>
</evidence>
<dbReference type="GO" id="GO:0007064">
    <property type="term" value="P:mitotic sister chromatid cohesion"/>
    <property type="evidence" value="ECO:0007669"/>
    <property type="project" value="InterPro"/>
</dbReference>
<dbReference type="OrthoDB" id="5565328at2759"/>
<keyword evidence="5" id="KW-0159">Chromosome partition</keyword>
<comment type="similarity">
    <text evidence="2">Belongs to the SCC4/mau-2 family.</text>
</comment>
<feature type="region of interest" description="Disordered" evidence="8">
    <location>
        <begin position="87"/>
        <end position="197"/>
    </location>
</feature>
<feature type="compositionally biased region" description="Low complexity" evidence="8">
    <location>
        <begin position="135"/>
        <end position="166"/>
    </location>
</feature>
<keyword evidence="10" id="KW-1185">Reference proteome</keyword>
<dbReference type="Pfam" id="PF10345">
    <property type="entry name" value="Cohesin_load"/>
    <property type="match status" value="1"/>
</dbReference>
<dbReference type="RefSeq" id="XP_035319162.1">
    <property type="nucleotide sequence ID" value="XM_035464924.1"/>
</dbReference>
<evidence type="ECO:0000256" key="8">
    <source>
        <dbReference type="SAM" id="MobiDB-lite"/>
    </source>
</evidence>
<dbReference type="GeneID" id="55969176"/>
<dbReference type="GO" id="GO:0051301">
    <property type="term" value="P:cell division"/>
    <property type="evidence" value="ECO:0007669"/>
    <property type="project" value="UniProtKB-KW"/>
</dbReference>
<reference evidence="9" key="1">
    <citation type="submission" date="2020-03" db="EMBL/GenBank/DDBJ databases">
        <title>Site-based positive gene gene selection in Geosmithia morbida across the United States reveals a broad range of putative effectors and factors for local host and environmental adapation.</title>
        <authorList>
            <person name="Onufrak A."/>
            <person name="Murdoch R.W."/>
            <person name="Gazis R."/>
            <person name="Huff M."/>
            <person name="Staton M."/>
            <person name="Klingeman W."/>
            <person name="Hadziabdic D."/>
        </authorList>
    </citation>
    <scope>NUCLEOTIDE SEQUENCE</scope>
    <source>
        <strain evidence="9">1262</strain>
    </source>
</reference>
<evidence type="ECO:0000313" key="9">
    <source>
        <dbReference type="EMBL" id="KAF4120510.1"/>
    </source>
</evidence>
<evidence type="ECO:0000256" key="4">
    <source>
        <dbReference type="ARBA" id="ARBA00022776"/>
    </source>
</evidence>
<proteinExistence type="inferred from homology"/>
<evidence type="ECO:0000256" key="2">
    <source>
        <dbReference type="ARBA" id="ARBA00008585"/>
    </source>
</evidence>
<comment type="caution">
    <text evidence="9">The sequence shown here is derived from an EMBL/GenBank/DDBJ whole genome shotgun (WGS) entry which is preliminary data.</text>
</comment>
<feature type="compositionally biased region" description="Polar residues" evidence="8">
    <location>
        <begin position="273"/>
        <end position="285"/>
    </location>
</feature>
<dbReference type="Proteomes" id="UP000749293">
    <property type="component" value="Unassembled WGS sequence"/>
</dbReference>
<organism evidence="9 10">
    <name type="scientific">Geosmithia morbida</name>
    <dbReference type="NCBI Taxonomy" id="1094350"/>
    <lineage>
        <taxon>Eukaryota</taxon>
        <taxon>Fungi</taxon>
        <taxon>Dikarya</taxon>
        <taxon>Ascomycota</taxon>
        <taxon>Pezizomycotina</taxon>
        <taxon>Sordariomycetes</taxon>
        <taxon>Hypocreomycetidae</taxon>
        <taxon>Hypocreales</taxon>
        <taxon>Bionectriaceae</taxon>
        <taxon>Geosmithia</taxon>
    </lineage>
</organism>
<gene>
    <name evidence="9" type="ORF">GMORB2_2948</name>
</gene>
<feature type="compositionally biased region" description="Low complexity" evidence="8">
    <location>
        <begin position="252"/>
        <end position="263"/>
    </location>
</feature>
<dbReference type="GO" id="GO:0005634">
    <property type="term" value="C:nucleus"/>
    <property type="evidence" value="ECO:0007669"/>
    <property type="project" value="UniProtKB-SubCell"/>
</dbReference>
<feature type="compositionally biased region" description="Pro residues" evidence="8">
    <location>
        <begin position="227"/>
        <end position="251"/>
    </location>
</feature>
<protein>
    <submittedName>
        <fullName evidence="9">Protein KRI1</fullName>
    </submittedName>
</protein>
<feature type="compositionally biased region" description="Polar residues" evidence="8">
    <location>
        <begin position="90"/>
        <end position="100"/>
    </location>
</feature>
<dbReference type="PANTHER" id="PTHR21394">
    <property type="entry name" value="MAU2 CHROMATID COHESION FACTOR HOMOLOG"/>
    <property type="match status" value="1"/>
</dbReference>
<keyword evidence="4" id="KW-0498">Mitosis</keyword>